<dbReference type="GO" id="GO:0003723">
    <property type="term" value="F:RNA binding"/>
    <property type="evidence" value="ECO:0007669"/>
    <property type="project" value="UniProtKB-KW"/>
</dbReference>
<keyword evidence="11" id="KW-0906">Nuclear pore complex</keyword>
<evidence type="ECO:0000256" key="14">
    <source>
        <dbReference type="ARBA" id="ARBA00038750"/>
    </source>
</evidence>
<evidence type="ECO:0000256" key="12">
    <source>
        <dbReference type="ARBA" id="ARBA00037213"/>
    </source>
</evidence>
<dbReference type="PANTHER" id="PTHR47958">
    <property type="entry name" value="ATP-DEPENDENT RNA HELICASE DBP3"/>
    <property type="match status" value="1"/>
</dbReference>
<dbReference type="Pfam" id="PF00271">
    <property type="entry name" value="Helicase_C"/>
    <property type="match status" value="1"/>
</dbReference>
<evidence type="ECO:0000256" key="3">
    <source>
        <dbReference type="ARBA" id="ARBA00012552"/>
    </source>
</evidence>
<evidence type="ECO:0000256" key="8">
    <source>
        <dbReference type="ARBA" id="ARBA00022840"/>
    </source>
</evidence>
<dbReference type="PROSITE" id="PS51192">
    <property type="entry name" value="HELICASE_ATP_BIND_1"/>
    <property type="match status" value="1"/>
</dbReference>
<evidence type="ECO:0000256" key="6">
    <source>
        <dbReference type="ARBA" id="ARBA00022806"/>
    </source>
</evidence>
<dbReference type="EMBL" id="ML996573">
    <property type="protein sequence ID" value="KAF2757621.1"/>
    <property type="molecule type" value="Genomic_DNA"/>
</dbReference>
<keyword evidence="4 17" id="KW-0547">Nucleotide-binding</keyword>
<evidence type="ECO:0000313" key="23">
    <source>
        <dbReference type="Proteomes" id="UP000799437"/>
    </source>
</evidence>
<keyword evidence="10" id="KW-0811">Translocation</keyword>
<evidence type="ECO:0000259" key="21">
    <source>
        <dbReference type="PROSITE" id="PS51195"/>
    </source>
</evidence>
<comment type="subunit">
    <text evidence="14">Associates with the nuclear pore complex.</text>
</comment>
<evidence type="ECO:0000256" key="18">
    <source>
        <dbReference type="SAM" id="MobiDB-lite"/>
    </source>
</evidence>
<keyword evidence="5 17" id="KW-0378">Hydrolase</keyword>
<evidence type="ECO:0000256" key="13">
    <source>
        <dbReference type="ARBA" id="ARBA00038143"/>
    </source>
</evidence>
<dbReference type="GO" id="GO:0003724">
    <property type="term" value="F:RNA helicase activity"/>
    <property type="evidence" value="ECO:0007669"/>
    <property type="project" value="UniProtKB-EC"/>
</dbReference>
<evidence type="ECO:0000256" key="1">
    <source>
        <dbReference type="ARBA" id="ARBA00004335"/>
    </source>
</evidence>
<keyword evidence="11" id="KW-0653">Protein transport</keyword>
<keyword evidence="6 17" id="KW-0347">Helicase</keyword>
<keyword evidence="7" id="KW-0813">Transport</keyword>
<evidence type="ECO:0000256" key="15">
    <source>
        <dbReference type="ARBA" id="ARBA00047984"/>
    </source>
</evidence>
<dbReference type="RefSeq" id="XP_033600072.1">
    <property type="nucleotide sequence ID" value="XM_033742790.1"/>
</dbReference>
<evidence type="ECO:0000256" key="16">
    <source>
        <dbReference type="PROSITE-ProRule" id="PRU00552"/>
    </source>
</evidence>
<name>A0A6A6W953_9PEZI</name>
<evidence type="ECO:0000256" key="11">
    <source>
        <dbReference type="ARBA" id="ARBA00023132"/>
    </source>
</evidence>
<keyword evidence="11" id="KW-0539">Nucleus</keyword>
<dbReference type="InterPro" id="IPR011545">
    <property type="entry name" value="DEAD/DEAH_box_helicase_dom"/>
</dbReference>
<dbReference type="SMART" id="SM00487">
    <property type="entry name" value="DEXDc"/>
    <property type="match status" value="1"/>
</dbReference>
<evidence type="ECO:0000256" key="2">
    <source>
        <dbReference type="ARBA" id="ARBA00004567"/>
    </source>
</evidence>
<dbReference type="GO" id="GO:0016787">
    <property type="term" value="F:hydrolase activity"/>
    <property type="evidence" value="ECO:0007669"/>
    <property type="project" value="UniProtKB-KW"/>
</dbReference>
<dbReference type="InterPro" id="IPR000629">
    <property type="entry name" value="RNA-helicase_DEAD-box_CS"/>
</dbReference>
<evidence type="ECO:0000259" key="20">
    <source>
        <dbReference type="PROSITE" id="PS51194"/>
    </source>
</evidence>
<comment type="subcellular location">
    <subcellularLocation>
        <location evidence="1">Nucleus membrane</location>
        <topology evidence="1">Peripheral membrane protein</topology>
        <orientation evidence="1">Cytoplasmic side</orientation>
    </subcellularLocation>
    <subcellularLocation>
        <location evidence="2">Nucleus</location>
        <location evidence="2">Nuclear pore complex</location>
    </subcellularLocation>
</comment>
<dbReference type="GO" id="GO:0051028">
    <property type="term" value="P:mRNA transport"/>
    <property type="evidence" value="ECO:0007669"/>
    <property type="project" value="UniProtKB-KW"/>
</dbReference>
<dbReference type="GeneID" id="54483844"/>
<evidence type="ECO:0000256" key="4">
    <source>
        <dbReference type="ARBA" id="ARBA00022741"/>
    </source>
</evidence>
<evidence type="ECO:0000256" key="5">
    <source>
        <dbReference type="ARBA" id="ARBA00022801"/>
    </source>
</evidence>
<keyword evidence="7" id="KW-0509">mRNA transport</keyword>
<dbReference type="Gene3D" id="3.40.50.300">
    <property type="entry name" value="P-loop containing nucleotide triphosphate hydrolases"/>
    <property type="match status" value="2"/>
</dbReference>
<evidence type="ECO:0000313" key="22">
    <source>
        <dbReference type="EMBL" id="KAF2757621.1"/>
    </source>
</evidence>
<evidence type="ECO:0000259" key="19">
    <source>
        <dbReference type="PROSITE" id="PS51192"/>
    </source>
</evidence>
<comment type="catalytic activity">
    <reaction evidence="15">
        <text>ATP + H2O = ADP + phosphate + H(+)</text>
        <dbReference type="Rhea" id="RHEA:13065"/>
        <dbReference type="ChEBI" id="CHEBI:15377"/>
        <dbReference type="ChEBI" id="CHEBI:15378"/>
        <dbReference type="ChEBI" id="CHEBI:30616"/>
        <dbReference type="ChEBI" id="CHEBI:43474"/>
        <dbReference type="ChEBI" id="CHEBI:456216"/>
        <dbReference type="EC" id="3.6.4.13"/>
    </reaction>
</comment>
<dbReference type="InterPro" id="IPR014014">
    <property type="entry name" value="RNA_helicase_DEAD_Q_motif"/>
</dbReference>
<feature type="region of interest" description="Disordered" evidence="18">
    <location>
        <begin position="1"/>
        <end position="30"/>
    </location>
</feature>
<comment type="function">
    <text evidence="12">ATP-dependent RNA helicase associated with the nuclear pore complex and essential for mRNA export from the nucleus. May participate in a terminal step of mRNA export through the removal of proteins that accompany mRNA through the nucleopore complex. May also be involved in early transcription.</text>
</comment>
<dbReference type="PROSITE" id="PS51194">
    <property type="entry name" value="HELICASE_CTER"/>
    <property type="match status" value="1"/>
</dbReference>
<sequence>MSAEIPTESAPVATASEAPKSDISAAQTDGAFAAPGGDYIQDPEWDVQVKLKDLQADPNNPLYSIKSFNELQLAEPLVKGLVKLSFRKPSKIQERALPLLLRDPPTNLIAQSQSGTGKTAAFVLNMLSRVKLDTITPQALVLAPTRELAVQIRQVIQSMGEFLPGLVVQNIIPDPSKKGIKYEAHILVGTPGSVVETIKRKLLDTRQIGILVLDEADNMLDMQGMGDQCKRVKVALPHKPLQVVLFSATFPEEVMKYANQFAPNADEITLKPSQTVVKGIRQLYLDCNNLQEKFDTLLKFYGLMTIASSIIYVRTRATSASLAQRMISEGHAVVQLSGELEGHERDAVMEKFRSGEAKVLITTNVLSRGIDVQSVTMVINYDIPEDKDGRPDPETYYHRIGRTGRFGRVGVAISFVHDKDSWDRLYAIAKHFDMELHLLNTDDWDKVEDEVSNMIKHNRAGASIETMQKEGTAGAS</sequence>
<feature type="domain" description="DEAD-box RNA helicase Q" evidence="21">
    <location>
        <begin position="66"/>
        <end position="94"/>
    </location>
</feature>
<comment type="similarity">
    <text evidence="13">Belongs to the DEAD box helicase family. DDX19/DBP5 subfamily.</text>
</comment>
<evidence type="ECO:0000256" key="7">
    <source>
        <dbReference type="ARBA" id="ARBA00022816"/>
    </source>
</evidence>
<feature type="short sequence motif" description="Q motif" evidence="16">
    <location>
        <begin position="66"/>
        <end position="94"/>
    </location>
</feature>
<dbReference type="PROSITE" id="PS00039">
    <property type="entry name" value="DEAD_ATP_HELICASE"/>
    <property type="match status" value="1"/>
</dbReference>
<keyword evidence="8 17" id="KW-0067">ATP-binding</keyword>
<dbReference type="CDD" id="cd17963">
    <property type="entry name" value="DEADc_DDX19_DDX25"/>
    <property type="match status" value="1"/>
</dbReference>
<evidence type="ECO:0000256" key="10">
    <source>
        <dbReference type="ARBA" id="ARBA00023010"/>
    </source>
</evidence>
<feature type="domain" description="Helicase C-terminal" evidence="20">
    <location>
        <begin position="279"/>
        <end position="455"/>
    </location>
</feature>
<dbReference type="AlphaFoldDB" id="A0A6A6W953"/>
<dbReference type="SUPFAM" id="SSF52540">
    <property type="entry name" value="P-loop containing nucleoside triphosphate hydrolases"/>
    <property type="match status" value="1"/>
</dbReference>
<dbReference type="InterPro" id="IPR014001">
    <property type="entry name" value="Helicase_ATP-bd"/>
</dbReference>
<keyword evidence="23" id="KW-1185">Reference proteome</keyword>
<dbReference type="SMART" id="SM00490">
    <property type="entry name" value="HELICc"/>
    <property type="match status" value="1"/>
</dbReference>
<dbReference type="CDD" id="cd18787">
    <property type="entry name" value="SF2_C_DEAD"/>
    <property type="match status" value="1"/>
</dbReference>
<dbReference type="GO" id="GO:0005643">
    <property type="term" value="C:nuclear pore"/>
    <property type="evidence" value="ECO:0007669"/>
    <property type="project" value="UniProtKB-SubCell"/>
</dbReference>
<keyword evidence="9" id="KW-0694">RNA-binding</keyword>
<reference evidence="22" key="1">
    <citation type="journal article" date="2020" name="Stud. Mycol.">
        <title>101 Dothideomycetes genomes: a test case for predicting lifestyles and emergence of pathogens.</title>
        <authorList>
            <person name="Haridas S."/>
            <person name="Albert R."/>
            <person name="Binder M."/>
            <person name="Bloem J."/>
            <person name="Labutti K."/>
            <person name="Salamov A."/>
            <person name="Andreopoulos B."/>
            <person name="Baker S."/>
            <person name="Barry K."/>
            <person name="Bills G."/>
            <person name="Bluhm B."/>
            <person name="Cannon C."/>
            <person name="Castanera R."/>
            <person name="Culley D."/>
            <person name="Daum C."/>
            <person name="Ezra D."/>
            <person name="Gonzalez J."/>
            <person name="Henrissat B."/>
            <person name="Kuo A."/>
            <person name="Liang C."/>
            <person name="Lipzen A."/>
            <person name="Lutzoni F."/>
            <person name="Magnuson J."/>
            <person name="Mondo S."/>
            <person name="Nolan M."/>
            <person name="Ohm R."/>
            <person name="Pangilinan J."/>
            <person name="Park H.-J."/>
            <person name="Ramirez L."/>
            <person name="Alfaro M."/>
            <person name="Sun H."/>
            <person name="Tritt A."/>
            <person name="Yoshinaga Y."/>
            <person name="Zwiers L.-H."/>
            <person name="Turgeon B."/>
            <person name="Goodwin S."/>
            <person name="Spatafora J."/>
            <person name="Crous P."/>
            <person name="Grigoriev I."/>
        </authorList>
    </citation>
    <scope>NUCLEOTIDE SEQUENCE</scope>
    <source>
        <strain evidence="22">CBS 121739</strain>
    </source>
</reference>
<dbReference type="PROSITE" id="PS51195">
    <property type="entry name" value="Q_MOTIF"/>
    <property type="match status" value="1"/>
</dbReference>
<accession>A0A6A6W953</accession>
<protein>
    <recommendedName>
        <fullName evidence="3">RNA helicase</fullName>
        <ecNumber evidence="3">3.6.4.13</ecNumber>
    </recommendedName>
</protein>
<organism evidence="22 23">
    <name type="scientific">Pseudovirgaria hyperparasitica</name>
    <dbReference type="NCBI Taxonomy" id="470096"/>
    <lineage>
        <taxon>Eukaryota</taxon>
        <taxon>Fungi</taxon>
        <taxon>Dikarya</taxon>
        <taxon>Ascomycota</taxon>
        <taxon>Pezizomycotina</taxon>
        <taxon>Dothideomycetes</taxon>
        <taxon>Dothideomycetes incertae sedis</taxon>
        <taxon>Acrospermales</taxon>
        <taxon>Acrospermaceae</taxon>
        <taxon>Pseudovirgaria</taxon>
    </lineage>
</organism>
<dbReference type="FunFam" id="3.40.50.300:FF:000849">
    <property type="entry name" value="ATP-dependent RNA helicase DBP5"/>
    <property type="match status" value="1"/>
</dbReference>
<feature type="domain" description="Helicase ATP-binding" evidence="19">
    <location>
        <begin position="99"/>
        <end position="268"/>
    </location>
</feature>
<dbReference type="Proteomes" id="UP000799437">
    <property type="component" value="Unassembled WGS sequence"/>
</dbReference>
<dbReference type="GO" id="GO:0031965">
    <property type="term" value="C:nuclear membrane"/>
    <property type="evidence" value="ECO:0007669"/>
    <property type="project" value="UniProtKB-SubCell"/>
</dbReference>
<evidence type="ECO:0000256" key="17">
    <source>
        <dbReference type="RuleBase" id="RU000492"/>
    </source>
</evidence>
<dbReference type="OrthoDB" id="10265785at2759"/>
<dbReference type="InterPro" id="IPR001650">
    <property type="entry name" value="Helicase_C-like"/>
</dbReference>
<dbReference type="InterPro" id="IPR027417">
    <property type="entry name" value="P-loop_NTPase"/>
</dbReference>
<dbReference type="EC" id="3.6.4.13" evidence="3"/>
<evidence type="ECO:0000256" key="9">
    <source>
        <dbReference type="ARBA" id="ARBA00022884"/>
    </source>
</evidence>
<dbReference type="Pfam" id="PF00270">
    <property type="entry name" value="DEAD"/>
    <property type="match status" value="1"/>
</dbReference>
<dbReference type="GO" id="GO:0015031">
    <property type="term" value="P:protein transport"/>
    <property type="evidence" value="ECO:0007669"/>
    <property type="project" value="UniProtKB-KW"/>
</dbReference>
<gene>
    <name evidence="22" type="ORF">EJ05DRAFT_465758</name>
</gene>
<dbReference type="GO" id="GO:0005524">
    <property type="term" value="F:ATP binding"/>
    <property type="evidence" value="ECO:0007669"/>
    <property type="project" value="UniProtKB-KW"/>
</dbReference>
<proteinExistence type="inferred from homology"/>